<accession>A0ABQ2AFL0</accession>
<dbReference type="Proteomes" id="UP000637774">
    <property type="component" value="Unassembled WGS sequence"/>
</dbReference>
<feature type="region of interest" description="Disordered" evidence="1">
    <location>
        <begin position="215"/>
        <end position="250"/>
    </location>
</feature>
<keyword evidence="3" id="KW-1185">Reference proteome</keyword>
<proteinExistence type="predicted"/>
<sequence length="250" mass="26583">MRFIVYPNNFMNQRFMTLLGAAALAFTTGCAGSYSLIRPNNIKTYTPSGSSGPVEMAYQFDALRQNGRNKKYVKKEAKLGYHVVAVRVTNNWDRDVNFSRDLNLIYGDRPIAPVSAAVSARDLRQGVPIYLLYLLANVTVGGTVDARTKATTGGTFLPTGPLIAGGNMLVAGGANSNLRKEFAAYDLTNRTLKPGETAYGILSLRESSVAPMRVEFRGPASPASPPPAAPAAALPPAPPAATPPATPAPR</sequence>
<gene>
    <name evidence="2" type="ORF">GCM10011495_37330</name>
</gene>
<dbReference type="PROSITE" id="PS51257">
    <property type="entry name" value="PROKAR_LIPOPROTEIN"/>
    <property type="match status" value="1"/>
</dbReference>
<dbReference type="EMBL" id="BMGY01000058">
    <property type="protein sequence ID" value="GGH90755.1"/>
    <property type="molecule type" value="Genomic_DNA"/>
</dbReference>
<evidence type="ECO:0000313" key="2">
    <source>
        <dbReference type="EMBL" id="GGH90755.1"/>
    </source>
</evidence>
<comment type="caution">
    <text evidence="2">The sequence shown here is derived from an EMBL/GenBank/DDBJ whole genome shotgun (WGS) entry which is preliminary data.</text>
</comment>
<evidence type="ECO:0000256" key="1">
    <source>
        <dbReference type="SAM" id="MobiDB-lite"/>
    </source>
</evidence>
<name>A0ABQ2AFL0_9BACT</name>
<evidence type="ECO:0000313" key="3">
    <source>
        <dbReference type="Proteomes" id="UP000637774"/>
    </source>
</evidence>
<feature type="compositionally biased region" description="Pro residues" evidence="1">
    <location>
        <begin position="222"/>
        <end position="250"/>
    </location>
</feature>
<reference evidence="3" key="1">
    <citation type="journal article" date="2019" name="Int. J. Syst. Evol. Microbiol.">
        <title>The Global Catalogue of Microorganisms (GCM) 10K type strain sequencing project: providing services to taxonomists for standard genome sequencing and annotation.</title>
        <authorList>
            <consortium name="The Broad Institute Genomics Platform"/>
            <consortium name="The Broad Institute Genome Sequencing Center for Infectious Disease"/>
            <person name="Wu L."/>
            <person name="Ma J."/>
        </authorList>
    </citation>
    <scope>NUCLEOTIDE SEQUENCE [LARGE SCALE GENOMIC DNA]</scope>
    <source>
        <strain evidence="3">CGMCC 1.14966</strain>
    </source>
</reference>
<protein>
    <recommendedName>
        <fullName evidence="4">DUF3313 domain-containing protein</fullName>
    </recommendedName>
</protein>
<evidence type="ECO:0008006" key="4">
    <source>
        <dbReference type="Google" id="ProtNLM"/>
    </source>
</evidence>
<organism evidence="2 3">
    <name type="scientific">Hymenobacter frigidus</name>
    <dbReference type="NCBI Taxonomy" id="1524095"/>
    <lineage>
        <taxon>Bacteria</taxon>
        <taxon>Pseudomonadati</taxon>
        <taxon>Bacteroidota</taxon>
        <taxon>Cytophagia</taxon>
        <taxon>Cytophagales</taxon>
        <taxon>Hymenobacteraceae</taxon>
        <taxon>Hymenobacter</taxon>
    </lineage>
</organism>